<evidence type="ECO:0000313" key="11">
    <source>
        <dbReference type="EMBL" id="KAL1311127.1"/>
    </source>
</evidence>
<evidence type="ECO:0000313" key="12">
    <source>
        <dbReference type="Proteomes" id="UP001562354"/>
    </source>
</evidence>
<keyword evidence="7" id="KW-0539">Nucleus</keyword>
<dbReference type="EMBL" id="JBFMKM010000003">
    <property type="protein sequence ID" value="KAL1311127.1"/>
    <property type="molecule type" value="Genomic_DNA"/>
</dbReference>
<dbReference type="PANTHER" id="PTHR15459:SF3">
    <property type="entry name" value="POLYAMINE-MODULATED FACTOR 1"/>
    <property type="match status" value="1"/>
</dbReference>
<dbReference type="Proteomes" id="UP001562354">
    <property type="component" value="Unassembled WGS sequence"/>
</dbReference>
<dbReference type="RefSeq" id="XP_069203976.1">
    <property type="nucleotide sequence ID" value="XM_069340507.1"/>
</dbReference>
<evidence type="ECO:0000256" key="8">
    <source>
        <dbReference type="ARBA" id="ARBA00023306"/>
    </source>
</evidence>
<protein>
    <recommendedName>
        <fullName evidence="13">MIND kinetochore complex component Nnf1</fullName>
    </recommendedName>
</protein>
<evidence type="ECO:0000256" key="3">
    <source>
        <dbReference type="ARBA" id="ARBA00022454"/>
    </source>
</evidence>
<dbReference type="InterPro" id="IPR007128">
    <property type="entry name" value="PMF1/Nnf1"/>
</dbReference>
<gene>
    <name evidence="11" type="ORF">AAFC00_001330</name>
</gene>
<keyword evidence="5" id="KW-0498">Mitosis</keyword>
<keyword evidence="9" id="KW-0137">Centromere</keyword>
<keyword evidence="4" id="KW-0132">Cell division</keyword>
<evidence type="ECO:0008006" key="13">
    <source>
        <dbReference type="Google" id="ProtNLM"/>
    </source>
</evidence>
<comment type="subcellular location">
    <subcellularLocation>
        <location evidence="2">Chromosome</location>
        <location evidence="2">Centromere</location>
        <location evidence="2">Kinetochore</location>
    </subcellularLocation>
    <subcellularLocation>
        <location evidence="1">Nucleus</location>
    </subcellularLocation>
</comment>
<organism evidence="11 12">
    <name type="scientific">Neodothiora populina</name>
    <dbReference type="NCBI Taxonomy" id="2781224"/>
    <lineage>
        <taxon>Eukaryota</taxon>
        <taxon>Fungi</taxon>
        <taxon>Dikarya</taxon>
        <taxon>Ascomycota</taxon>
        <taxon>Pezizomycotina</taxon>
        <taxon>Dothideomycetes</taxon>
        <taxon>Dothideomycetidae</taxon>
        <taxon>Dothideales</taxon>
        <taxon>Dothioraceae</taxon>
        <taxon>Neodothiora</taxon>
    </lineage>
</organism>
<evidence type="ECO:0000256" key="6">
    <source>
        <dbReference type="ARBA" id="ARBA00022838"/>
    </source>
</evidence>
<dbReference type="PANTHER" id="PTHR15459">
    <property type="entry name" value="POLYAMINE-MODULATED FACTOR 1"/>
    <property type="match status" value="1"/>
</dbReference>
<proteinExistence type="predicted"/>
<comment type="caution">
    <text evidence="11">The sequence shown here is derived from an EMBL/GenBank/DDBJ whole genome shotgun (WGS) entry which is preliminary data.</text>
</comment>
<reference evidence="11 12" key="1">
    <citation type="submission" date="2024-07" db="EMBL/GenBank/DDBJ databases">
        <title>Draft sequence of the Neodothiora populina.</title>
        <authorList>
            <person name="Drown D.D."/>
            <person name="Schuette U.S."/>
            <person name="Buechlein A.B."/>
            <person name="Rusch D.R."/>
            <person name="Winton L.W."/>
            <person name="Adams G.A."/>
        </authorList>
    </citation>
    <scope>NUCLEOTIDE SEQUENCE [LARGE SCALE GENOMIC DNA]</scope>
    <source>
        <strain evidence="11 12">CPC 39397</strain>
    </source>
</reference>
<sequence length="222" mass="23950">MAAPAPSRSPSPVVAPPVASAPGPRAAALLKLYSEAIAHTIKTCSYNNFASCFPTPAKHAEGPMKILHAEFTQSLHERCKEQFDVTLRTRNVVASLNDLDRLVDEARKRRAQAQALAEAGQTSAHPVAPHTLPATALYQAHLGPSLIQEKTSLNATMSKLQSENADLLDHVLRQRREIETLVSTLESVMADVDASNAVLSTDDMTAWTDEAVSLHEQLSNIG</sequence>
<evidence type="ECO:0000256" key="2">
    <source>
        <dbReference type="ARBA" id="ARBA00004629"/>
    </source>
</evidence>
<evidence type="ECO:0000256" key="1">
    <source>
        <dbReference type="ARBA" id="ARBA00004123"/>
    </source>
</evidence>
<dbReference type="Pfam" id="PF03980">
    <property type="entry name" value="Nnf1"/>
    <property type="match status" value="1"/>
</dbReference>
<accession>A0ABR3PNL6</accession>
<keyword evidence="12" id="KW-1185">Reference proteome</keyword>
<feature type="region of interest" description="Disordered" evidence="10">
    <location>
        <begin position="1"/>
        <end position="20"/>
    </location>
</feature>
<keyword evidence="8" id="KW-0131">Cell cycle</keyword>
<evidence type="ECO:0000256" key="7">
    <source>
        <dbReference type="ARBA" id="ARBA00023242"/>
    </source>
</evidence>
<evidence type="ECO:0000256" key="5">
    <source>
        <dbReference type="ARBA" id="ARBA00022776"/>
    </source>
</evidence>
<dbReference type="GeneID" id="95975033"/>
<keyword evidence="3" id="KW-0158">Chromosome</keyword>
<evidence type="ECO:0000256" key="10">
    <source>
        <dbReference type="SAM" id="MobiDB-lite"/>
    </source>
</evidence>
<evidence type="ECO:0000256" key="9">
    <source>
        <dbReference type="ARBA" id="ARBA00023328"/>
    </source>
</evidence>
<name>A0ABR3PNL6_9PEZI</name>
<keyword evidence="6" id="KW-0995">Kinetochore</keyword>
<evidence type="ECO:0000256" key="4">
    <source>
        <dbReference type="ARBA" id="ARBA00022618"/>
    </source>
</evidence>